<gene>
    <name evidence="3" type="ORF">KTS45_12480</name>
</gene>
<feature type="region of interest" description="Disordered" evidence="1">
    <location>
        <begin position="549"/>
        <end position="569"/>
    </location>
</feature>
<feature type="region of interest" description="Disordered" evidence="1">
    <location>
        <begin position="1179"/>
        <end position="1200"/>
    </location>
</feature>
<feature type="compositionally biased region" description="Low complexity" evidence="1">
    <location>
        <begin position="358"/>
        <end position="374"/>
    </location>
</feature>
<evidence type="ECO:0000313" key="3">
    <source>
        <dbReference type="EMBL" id="MBV0925013.1"/>
    </source>
</evidence>
<feature type="compositionally biased region" description="Polar residues" evidence="1">
    <location>
        <begin position="266"/>
        <end position="307"/>
    </location>
</feature>
<name>A0A8J7YEG6_9EURY</name>
<feature type="region of interest" description="Disordered" evidence="1">
    <location>
        <begin position="324"/>
        <end position="374"/>
    </location>
</feature>
<evidence type="ECO:0000256" key="1">
    <source>
        <dbReference type="SAM" id="MobiDB-lite"/>
    </source>
</evidence>
<feature type="transmembrane region" description="Helical" evidence="2">
    <location>
        <begin position="1272"/>
        <end position="1289"/>
    </location>
</feature>
<protein>
    <submittedName>
        <fullName evidence="3">Uncharacterized protein</fullName>
    </submittedName>
</protein>
<feature type="compositionally biased region" description="Polar residues" evidence="1">
    <location>
        <begin position="667"/>
        <end position="680"/>
    </location>
</feature>
<keyword evidence="2" id="KW-1133">Transmembrane helix</keyword>
<feature type="transmembrane region" description="Helical" evidence="2">
    <location>
        <begin position="1234"/>
        <end position="1252"/>
    </location>
</feature>
<feature type="region of interest" description="Disordered" evidence="1">
    <location>
        <begin position="595"/>
        <end position="680"/>
    </location>
</feature>
<sequence>MSEQTRGVALAALLIVSALVGVVPAGAIGTASAQSGLVTIPNSNVADLTNGTAPVGKDDLEGSVMTSSHAETLEVSITTGDRSTGPNATRLGSGEDLVLVFADDVHSEGRTVAVPATAVREALGYRPAVVYGYNSDGSEWQSRVERQGDLYIFDIPHFSSNTVEFGGEVVVTGDPAADGSTYSYDINNVDAVDNYRINLTGSTTYETESQSGTVGSGGSVPVSIAGTSDPLGPNGAADPELEVTGVETTTAWSTSGTASDGGSIGVTLSGNQPAQNPTVTFTGRESTSPRTVSGTGLSNGDTTSYTVGGNAPATDVSVTFTGRETTAAGSGSGTGSGSVSVGGNLEPTSESVSITGRESSSSETASGSVTGSASETVSYQGNIGASGGTMTVTPQFTTSTEETSGYIRRLVDNGQNQNHTWTIEGPPREVQSIYTETSTSDGDGVAIEDMSATVDIYMVAGTGDPFSGTKVASGVSFNENSHPDDYQTTDISNFDTGGASAVTVGFHVKSIDTTYDSPRLAFEDYSDEGIRLEQSSATVDITDESSTKTVSALSSGSSGSTSVSLSGSSTTYDFSGTYESLDYSLDYSANYATENPSVDVDGDGTDEASWSGVYRSGETSSGKAVDGLSLGSNSVSTTTSLGPQPDWSMSWTERTGTENPSIDIDNDGSTDASYSGVLSSGKTASDSAGSLMLSSGSQYASVSTAASSTDVDISFTEHTATESPSIDVDGDGTAEASYSGVIRGGSSVTEPIAAGSLSSGSSTIAFSESSGEGVDYLLEATAVAHTEDPFIDVDSDGTYEVKRSGIISPGTTETFSVSELVLSSSSLDVQTDSGSSVQLNTTYRERTETRDVTVTVNGNTTSYGGTLSDGETAALTTDPSWVREGTNDITVSVGGDLAADAPSPAVGLEYRHDALDEQSVDFSSETWSERYNVSRTYADGVTNATLSIPFSGNVVDVRGIETRVNGGTWSSVPESDRQFDGTRLVAELGDVQAGDTVEVRANGSKVNVGNGEIRIDEPTVAGNSLDTRFTVVEQRPGFYIEVSETDGGSYVHRTVNESWTSENDYVELTASGEQYLFLPNAANGSTALVKTIPLEVGIESGDVHVRVEEGGASPTLAVSPGSTPNDEVSYVWGQTVSGREYELFSESAGLVRDTATAESPVTLVDDDSSETLVIREVNDSTTSGGTAGGGIGPSSVGPVDTQDGPLSSPVVLVAIGVLSVGAVALLLRRFVDDRMFVLGGTAAAAGVVVVGIGESYQPGIVLGPLGENLAQIAPAVVITLVGFGVYYAYKRFVVGQKTIIEVDGERISP</sequence>
<keyword evidence="4" id="KW-1185">Reference proteome</keyword>
<comment type="caution">
    <text evidence="3">The sequence shown here is derived from an EMBL/GenBank/DDBJ whole genome shotgun (WGS) entry which is preliminary data.</text>
</comment>
<feature type="compositionally biased region" description="Low complexity" evidence="1">
    <location>
        <begin position="251"/>
        <end position="261"/>
    </location>
</feature>
<feature type="region of interest" description="Disordered" evidence="1">
    <location>
        <begin position="251"/>
        <end position="310"/>
    </location>
</feature>
<keyword evidence="2" id="KW-0472">Membrane</keyword>
<keyword evidence="2" id="KW-0812">Transmembrane</keyword>
<dbReference type="RefSeq" id="WP_162317856.1">
    <property type="nucleotide sequence ID" value="NZ_JAHQXF010000002.1"/>
</dbReference>
<dbReference type="Proteomes" id="UP000766550">
    <property type="component" value="Unassembled WGS sequence"/>
</dbReference>
<feature type="compositionally biased region" description="Polar residues" evidence="1">
    <location>
        <begin position="630"/>
        <end position="660"/>
    </location>
</feature>
<feature type="transmembrane region" description="Helical" evidence="2">
    <location>
        <begin position="1206"/>
        <end position="1227"/>
    </location>
</feature>
<dbReference type="EMBL" id="JAHQXF010000002">
    <property type="protein sequence ID" value="MBV0925013.1"/>
    <property type="molecule type" value="Genomic_DNA"/>
</dbReference>
<feature type="region of interest" description="Disordered" evidence="1">
    <location>
        <begin position="206"/>
        <end position="239"/>
    </location>
</feature>
<evidence type="ECO:0000256" key="2">
    <source>
        <dbReference type="SAM" id="Phobius"/>
    </source>
</evidence>
<dbReference type="OrthoDB" id="221478at2157"/>
<proteinExistence type="predicted"/>
<organism evidence="3 4">
    <name type="scientific">Haloarcula limicola</name>
    <dbReference type="NCBI Taxonomy" id="1429915"/>
    <lineage>
        <taxon>Archaea</taxon>
        <taxon>Methanobacteriati</taxon>
        <taxon>Methanobacteriota</taxon>
        <taxon>Stenosarchaea group</taxon>
        <taxon>Halobacteria</taxon>
        <taxon>Halobacteriales</taxon>
        <taxon>Haloarculaceae</taxon>
        <taxon>Haloarcula</taxon>
    </lineage>
</organism>
<accession>A0A8J7YEG6</accession>
<feature type="compositionally biased region" description="Low complexity" evidence="1">
    <location>
        <begin position="209"/>
        <end position="226"/>
    </location>
</feature>
<reference evidence="3 4" key="1">
    <citation type="submission" date="2021-06" db="EMBL/GenBank/DDBJ databases">
        <title>New haloarchaea isolates fom saline soil.</title>
        <authorList>
            <person name="Duran-Viseras A."/>
            <person name="Sanchez-Porro C.S."/>
            <person name="Ventosa A."/>
        </authorList>
    </citation>
    <scope>NUCLEOTIDE SEQUENCE [LARGE SCALE GENOMIC DNA]</scope>
    <source>
        <strain evidence="3 4">JCM 183640</strain>
    </source>
</reference>
<feature type="compositionally biased region" description="Polar residues" evidence="1">
    <location>
        <begin position="346"/>
        <end position="357"/>
    </location>
</feature>
<evidence type="ECO:0000313" key="4">
    <source>
        <dbReference type="Proteomes" id="UP000766550"/>
    </source>
</evidence>